<gene>
    <name evidence="2" type="ORF">GCM10010170_042470</name>
</gene>
<comment type="caution">
    <text evidence="2">The sequence shown here is derived from an EMBL/GenBank/DDBJ whole genome shotgun (WGS) entry which is preliminary data.</text>
</comment>
<evidence type="ECO:0000313" key="2">
    <source>
        <dbReference type="EMBL" id="GAA2352048.1"/>
    </source>
</evidence>
<sequence>MTAAQATAELTHDRNRAGVGWSPSWVGTQQVADESRQRGITVVGKWRNALFVLLPEVRARKCFVPGEQLVGHTSERVQVAGRPRTLTVEQFWRLVLRGARSSPAQRRGTALCQPRDAEVAVAPTTVEQENVRWLDVAVHNAQRGELL</sequence>
<keyword evidence="3" id="KW-1185">Reference proteome</keyword>
<feature type="region of interest" description="Disordered" evidence="1">
    <location>
        <begin position="1"/>
        <end position="21"/>
    </location>
</feature>
<protein>
    <submittedName>
        <fullName evidence="2">Uncharacterized protein</fullName>
    </submittedName>
</protein>
<reference evidence="3" key="1">
    <citation type="journal article" date="2019" name="Int. J. Syst. Evol. Microbiol.">
        <title>The Global Catalogue of Microorganisms (GCM) 10K type strain sequencing project: providing services to taxonomists for standard genome sequencing and annotation.</title>
        <authorList>
            <consortium name="The Broad Institute Genomics Platform"/>
            <consortium name="The Broad Institute Genome Sequencing Center for Infectious Disease"/>
            <person name="Wu L."/>
            <person name="Ma J."/>
        </authorList>
    </citation>
    <scope>NUCLEOTIDE SEQUENCE [LARGE SCALE GENOMIC DNA]</scope>
    <source>
        <strain evidence="3">JCM 3272</strain>
    </source>
</reference>
<evidence type="ECO:0000313" key="3">
    <source>
        <dbReference type="Proteomes" id="UP001501444"/>
    </source>
</evidence>
<dbReference type="Proteomes" id="UP001501444">
    <property type="component" value="Unassembled WGS sequence"/>
</dbReference>
<accession>A0ABP5TGG0</accession>
<name>A0ABP5TGG0_9ACTN</name>
<dbReference type="EMBL" id="BAAARV010000031">
    <property type="protein sequence ID" value="GAA2352048.1"/>
    <property type="molecule type" value="Genomic_DNA"/>
</dbReference>
<organism evidence="2 3">
    <name type="scientific">Dactylosporangium salmoneum</name>
    <dbReference type="NCBI Taxonomy" id="53361"/>
    <lineage>
        <taxon>Bacteria</taxon>
        <taxon>Bacillati</taxon>
        <taxon>Actinomycetota</taxon>
        <taxon>Actinomycetes</taxon>
        <taxon>Micromonosporales</taxon>
        <taxon>Micromonosporaceae</taxon>
        <taxon>Dactylosporangium</taxon>
    </lineage>
</organism>
<proteinExistence type="predicted"/>
<evidence type="ECO:0000256" key="1">
    <source>
        <dbReference type="SAM" id="MobiDB-lite"/>
    </source>
</evidence>